<feature type="domain" description="CW-type" evidence="11">
    <location>
        <begin position="65"/>
        <end position="118"/>
    </location>
</feature>
<keyword evidence="14" id="KW-1185">Reference proteome</keyword>
<dbReference type="Gene3D" id="3.40.50.300">
    <property type="entry name" value="P-loop containing nucleotide triphosphate hydrolases"/>
    <property type="match status" value="1"/>
</dbReference>
<evidence type="ECO:0000256" key="5">
    <source>
        <dbReference type="ARBA" id="ARBA00022833"/>
    </source>
</evidence>
<dbReference type="InterPro" id="IPR000330">
    <property type="entry name" value="SNF2_N"/>
</dbReference>
<dbReference type="GO" id="GO:0008270">
    <property type="term" value="F:zinc ion binding"/>
    <property type="evidence" value="ECO:0007669"/>
    <property type="project" value="UniProtKB-KW"/>
</dbReference>
<feature type="region of interest" description="Disordered" evidence="8">
    <location>
        <begin position="1547"/>
        <end position="1569"/>
    </location>
</feature>
<organism evidence="13 14">
    <name type="scientific">Volvox reticuliferus</name>
    <dbReference type="NCBI Taxonomy" id="1737510"/>
    <lineage>
        <taxon>Eukaryota</taxon>
        <taxon>Viridiplantae</taxon>
        <taxon>Chlorophyta</taxon>
        <taxon>core chlorophytes</taxon>
        <taxon>Chlorophyceae</taxon>
        <taxon>CS clade</taxon>
        <taxon>Chlamydomonadales</taxon>
        <taxon>Volvocaceae</taxon>
        <taxon>Volvox</taxon>
    </lineage>
</organism>
<dbReference type="GO" id="GO:0003682">
    <property type="term" value="F:chromatin binding"/>
    <property type="evidence" value="ECO:0007669"/>
    <property type="project" value="TreeGrafter"/>
</dbReference>
<dbReference type="InterPro" id="IPR014001">
    <property type="entry name" value="Helicase_ATP-bd"/>
</dbReference>
<dbReference type="Gene3D" id="2.30.30.140">
    <property type="match status" value="1"/>
</dbReference>
<feature type="domain" description="Chromo" evidence="9">
    <location>
        <begin position="787"/>
        <end position="823"/>
    </location>
</feature>
<dbReference type="SUPFAM" id="SSF54160">
    <property type="entry name" value="Chromo domain-like"/>
    <property type="match status" value="2"/>
</dbReference>
<dbReference type="SUPFAM" id="SSF52540">
    <property type="entry name" value="P-loop containing nucleoside triphosphate hydrolases"/>
    <property type="match status" value="2"/>
</dbReference>
<feature type="region of interest" description="Disordered" evidence="8">
    <location>
        <begin position="130"/>
        <end position="265"/>
    </location>
</feature>
<dbReference type="InterPro" id="IPR038718">
    <property type="entry name" value="SNF2-like_sf"/>
</dbReference>
<dbReference type="Pfam" id="PF07496">
    <property type="entry name" value="zf-CW"/>
    <property type="match status" value="1"/>
</dbReference>
<evidence type="ECO:0000256" key="1">
    <source>
        <dbReference type="ARBA" id="ARBA00004123"/>
    </source>
</evidence>
<name>A0A8J4BYR4_9CHLO</name>
<feature type="compositionally biased region" description="Gly residues" evidence="8">
    <location>
        <begin position="1843"/>
        <end position="1862"/>
    </location>
</feature>
<feature type="compositionally biased region" description="Low complexity" evidence="8">
    <location>
        <begin position="2405"/>
        <end position="2422"/>
    </location>
</feature>
<comment type="subcellular location">
    <subcellularLocation>
        <location evidence="1">Nucleus</location>
    </subcellularLocation>
</comment>
<dbReference type="GO" id="GO:0042393">
    <property type="term" value="F:histone binding"/>
    <property type="evidence" value="ECO:0007669"/>
    <property type="project" value="TreeGrafter"/>
</dbReference>
<evidence type="ECO:0000256" key="3">
    <source>
        <dbReference type="ARBA" id="ARBA00022741"/>
    </source>
</evidence>
<dbReference type="GO" id="GO:0005524">
    <property type="term" value="F:ATP binding"/>
    <property type="evidence" value="ECO:0007669"/>
    <property type="project" value="UniProtKB-KW"/>
</dbReference>
<dbReference type="PANTHER" id="PTHR45623:SF13">
    <property type="entry name" value="HELICASE PROTEIN MOM1"/>
    <property type="match status" value="1"/>
</dbReference>
<evidence type="ECO:0000313" key="14">
    <source>
        <dbReference type="Proteomes" id="UP000747110"/>
    </source>
</evidence>
<keyword evidence="5" id="KW-0862">Zinc</keyword>
<evidence type="ECO:0000259" key="10">
    <source>
        <dbReference type="PROSITE" id="PS50812"/>
    </source>
</evidence>
<feature type="compositionally biased region" description="Gly residues" evidence="8">
    <location>
        <begin position="218"/>
        <end position="249"/>
    </location>
</feature>
<dbReference type="GO" id="GO:0005634">
    <property type="term" value="C:nucleus"/>
    <property type="evidence" value="ECO:0007669"/>
    <property type="project" value="UniProtKB-SubCell"/>
</dbReference>
<dbReference type="EMBL" id="BNCP01000002">
    <property type="protein sequence ID" value="GIL71163.1"/>
    <property type="molecule type" value="Genomic_DNA"/>
</dbReference>
<dbReference type="PROSITE" id="PS51192">
    <property type="entry name" value="HELICASE_ATP_BIND_1"/>
    <property type="match status" value="1"/>
</dbReference>
<feature type="compositionally biased region" description="Basic residues" evidence="8">
    <location>
        <begin position="533"/>
        <end position="553"/>
    </location>
</feature>
<dbReference type="InterPro" id="IPR011124">
    <property type="entry name" value="Znf_CW"/>
</dbReference>
<accession>A0A8J4BYR4</accession>
<feature type="region of interest" description="Disordered" evidence="8">
    <location>
        <begin position="1653"/>
        <end position="1689"/>
    </location>
</feature>
<keyword evidence="7" id="KW-0539">Nucleus</keyword>
<evidence type="ECO:0008006" key="15">
    <source>
        <dbReference type="Google" id="ProtNLM"/>
    </source>
</evidence>
<feature type="compositionally biased region" description="Low complexity" evidence="8">
    <location>
        <begin position="38"/>
        <end position="50"/>
    </location>
</feature>
<dbReference type="Gene3D" id="3.30.40.100">
    <property type="match status" value="1"/>
</dbReference>
<dbReference type="PROSITE" id="PS50013">
    <property type="entry name" value="CHROMO_2"/>
    <property type="match status" value="1"/>
</dbReference>
<dbReference type="PANTHER" id="PTHR45623">
    <property type="entry name" value="CHROMODOMAIN-HELICASE-DNA-BINDING PROTEIN 3-RELATED-RELATED"/>
    <property type="match status" value="1"/>
</dbReference>
<gene>
    <name evidence="13" type="ORF">Vretifemale_1754</name>
</gene>
<feature type="compositionally biased region" description="Low complexity" evidence="8">
    <location>
        <begin position="3262"/>
        <end position="3281"/>
    </location>
</feature>
<feature type="region of interest" description="Disordered" evidence="8">
    <location>
        <begin position="498"/>
        <end position="564"/>
    </location>
</feature>
<feature type="region of interest" description="Disordered" evidence="8">
    <location>
        <begin position="3433"/>
        <end position="3463"/>
    </location>
</feature>
<comment type="caution">
    <text evidence="13">The sequence shown here is derived from an EMBL/GenBank/DDBJ whole genome shotgun (WGS) entry which is preliminary data.</text>
</comment>
<dbReference type="Gene3D" id="2.40.50.40">
    <property type="match status" value="2"/>
</dbReference>
<dbReference type="Gene3D" id="3.40.50.10810">
    <property type="entry name" value="Tandem AAA-ATPase domain"/>
    <property type="match status" value="1"/>
</dbReference>
<feature type="compositionally biased region" description="Gly residues" evidence="8">
    <location>
        <begin position="1875"/>
        <end position="1889"/>
    </location>
</feature>
<evidence type="ECO:0000313" key="13">
    <source>
        <dbReference type="EMBL" id="GIL71163.1"/>
    </source>
</evidence>
<protein>
    <recommendedName>
        <fullName evidence="15">SNF2 super family</fullName>
    </recommendedName>
</protein>
<feature type="compositionally biased region" description="Low complexity" evidence="8">
    <location>
        <begin position="250"/>
        <end position="264"/>
    </location>
</feature>
<dbReference type="Pfam" id="PF00176">
    <property type="entry name" value="SNF2-rel_dom"/>
    <property type="match status" value="1"/>
</dbReference>
<feature type="region of interest" description="Disordered" evidence="8">
    <location>
        <begin position="2382"/>
        <end position="2422"/>
    </location>
</feature>
<keyword evidence="6" id="KW-0067">ATP-binding</keyword>
<dbReference type="GO" id="GO:0140658">
    <property type="term" value="F:ATP-dependent chromatin remodeler activity"/>
    <property type="evidence" value="ECO:0007669"/>
    <property type="project" value="TreeGrafter"/>
</dbReference>
<evidence type="ECO:0000259" key="12">
    <source>
        <dbReference type="PROSITE" id="PS51192"/>
    </source>
</evidence>
<feature type="region of interest" description="Disordered" evidence="8">
    <location>
        <begin position="2982"/>
        <end position="3021"/>
    </location>
</feature>
<dbReference type="InterPro" id="IPR000313">
    <property type="entry name" value="PWWP_dom"/>
</dbReference>
<proteinExistence type="predicted"/>
<dbReference type="SUPFAM" id="SSF63748">
    <property type="entry name" value="Tudor/PWWP/MBT"/>
    <property type="match status" value="1"/>
</dbReference>
<feature type="region of interest" description="Disordered" evidence="8">
    <location>
        <begin position="2435"/>
        <end position="2482"/>
    </location>
</feature>
<feature type="region of interest" description="Disordered" evidence="8">
    <location>
        <begin position="2649"/>
        <end position="2674"/>
    </location>
</feature>
<feature type="region of interest" description="Disordered" evidence="8">
    <location>
        <begin position="2940"/>
        <end position="2962"/>
    </location>
</feature>
<feature type="compositionally biased region" description="Acidic residues" evidence="8">
    <location>
        <begin position="147"/>
        <end position="180"/>
    </location>
</feature>
<dbReference type="GO" id="GO:0003677">
    <property type="term" value="F:DNA binding"/>
    <property type="evidence" value="ECO:0007669"/>
    <property type="project" value="TreeGrafter"/>
</dbReference>
<evidence type="ECO:0000259" key="9">
    <source>
        <dbReference type="PROSITE" id="PS50013"/>
    </source>
</evidence>
<dbReference type="Pfam" id="PF00855">
    <property type="entry name" value="PWWP"/>
    <property type="match status" value="1"/>
</dbReference>
<feature type="compositionally biased region" description="Basic residues" evidence="8">
    <location>
        <begin position="185"/>
        <end position="198"/>
    </location>
</feature>
<feature type="domain" description="PWWP" evidence="10">
    <location>
        <begin position="324"/>
        <end position="425"/>
    </location>
</feature>
<reference evidence="13" key="1">
    <citation type="journal article" date="2021" name="Proc. Natl. Acad. Sci. U.S.A.">
        <title>Three genomes in the algal genus Volvox reveal the fate of a haploid sex-determining region after a transition to homothallism.</title>
        <authorList>
            <person name="Yamamoto K."/>
            <person name="Hamaji T."/>
            <person name="Kawai-Toyooka H."/>
            <person name="Matsuzaki R."/>
            <person name="Takahashi F."/>
            <person name="Nishimura Y."/>
            <person name="Kawachi M."/>
            <person name="Noguchi H."/>
            <person name="Minakuchi Y."/>
            <person name="Umen J.G."/>
            <person name="Toyoda A."/>
            <person name="Nozaki H."/>
        </authorList>
    </citation>
    <scope>NUCLEOTIDE SEQUENCE</scope>
    <source>
        <strain evidence="13">NIES-3786</strain>
    </source>
</reference>
<dbReference type="CDD" id="cd18660">
    <property type="entry name" value="CD1_tandem"/>
    <property type="match status" value="1"/>
</dbReference>
<evidence type="ECO:0000259" key="11">
    <source>
        <dbReference type="PROSITE" id="PS51050"/>
    </source>
</evidence>
<feature type="region of interest" description="Disordered" evidence="8">
    <location>
        <begin position="3646"/>
        <end position="3665"/>
    </location>
</feature>
<feature type="region of interest" description="Disordered" evidence="8">
    <location>
        <begin position="30"/>
        <end position="50"/>
    </location>
</feature>
<dbReference type="PROSITE" id="PS51050">
    <property type="entry name" value="ZF_CW"/>
    <property type="match status" value="1"/>
</dbReference>
<sequence>MSVADADEEMHEMADIADALGALASVAAASREELRGGSPSRPSLALPSAPENLISGQSRQRFIQRPEMQKWVQCNKCQKWRKVPYTVKDDDLPEDWECKHNTWDMRHASCLSPQALSNEEIDHILALQQREQQHEDQQHEMQHEEPAFEEAEPEYYDGDGAEDDYADGDDDIGDGMDDDVEGGKRMRPKLSNRPKIRRAGSDVLPAGIPSPGRRGGRGGRVNGGRGRGLTPRGGRGGRGGRGASRGGRGIRTTAGAIARSRSGGRTFGRGLRGVSEAAEALLGMFVAGEGDMYDGEVNPMIPDTAEHVVLQRPEFPYPRDTLRPGRVVWAKVEGHDWWPAKIVRRRAVPREVGPPPGGHGSVLLYIPVVFFTNKGIPGEVEERLDTAQGIVAASLRALSVGEEEDDEEAEYAWLPLDCLKPFKVGDISGNGGESGPIIDPNLRTSIAHAEVAMRQAERPANAGSMLAPEANGGLLPKLEEAGLDDDLLLADSTKPCQAEEDFQSDSDGGWGAPAHFPAAVARGFRGRGGGGRGGRRGRGRGRGGRRGRGRRGIVPRPSDEEDDFLDEAPLEPVVVNPADAFVMGSAGAASVQKNLVEAIYGWRFPLSEQEKTQERERQRQLELERHRILDRLRKSSAAGLSDADAIADAVAAANAAAAAAAAAGKSAAMIAATKPVAGIAGLVCVQHVDRMATDEADAAAALLGFGDEADNAVGATTVGGASALDSAEGGALAGREPEYLVKWAHRSHIHNEWVKESALMGMARRKLLNFKKRHGDRPYNAVDETWTRPERFVSRRPSPTGPGWEVLVKWSGLGYEQATWEAEGAKQLLQPEYVALHTAMWTRCKRALYKASRAAVEAAADALAAATSTDSCPSAELTEQPAYVTGARLCTHQLQAVNWLRRMWVAGKHAVLADDMGLGKTATVATFLQSLIHDFKVTRPMLVITPQAMLDFWEGDWNFWVAGATAEPYTHGTSANAIKEASSAPGSSINVVVYTGSATARMLLHEQELWLSPSSLDRKGSMGRGRDDCPNKVPKADVVIAGYEHVLSDLNALKAMPWEVVVVDMRHRGRGITARNTGALSELGGRQHVLLMGSNPAAAPVEEIVGFAQLIRPDVQAYEPEDYLSSEGATEAARVRLAEALESRCAPRFGRELVRQVTVRREVQIPVELSELQAACYRTVLARHFEVLADPRQPRHSGHRAAMLRHICNDLRKVCHHPYLLEEFRTDAAEEALQLGGQHAADSVGAAVAADNGPGSALNPRVSVTLTNRSNGAASALAPSAEVLLAASSKLMALDKLLQELRRRQRNVLVLSQSVKVLDVVESYTQRAFGRTAAVRIDSSTPSAVHYANVAAFNAAADARPIVPVAASPATSSGCAGPVPAAASPLSPSATTATAALAPFIVLATSRILGLGAKLPSIHCVIVFDSDWHPRLDMQALRRACCLGGPGQLAVFRLFARGTVEERLLQLVDRRRGLEQAFQPGSGGSAATATGRGAGAGASGASGGLKALEEILKWGTTQLFKPAGEGADATGSMGAGTMDASLPSTVDSGAADGSRGVNGTAASRGQERAMYSDEQVREILDLGYLACCSASGTEDAVDAAAAAVAVAAETEPPDVGAMSAAAGASGDGGGVPLGPGLELVAVRTWGDVDKRLEDDLPAASDEPDEDLPDDLEGMAEDDPHGGVAEAPDGASLGAYANGLLGLGRSDSGAGGGGTGNALYWSALLRDRYEAMRKEDDAHEEAHHVGTGGRRSSVMDMDSRDDGDDLGDLAHEDDEADDETYRPSRGPGSGSYGLQDSYDDGPRPSGRGRGRGRGRGLLAGGGRGGRGRGGRRRVDHDLDDGMVYGPGSGGMPVSGGTGAGGYLGDERPFKKRKRGLGGVSGADEGGGGGSDAAQARVREVLLREVSRMEAVKKAIGDPTSAEYAVAQRSYARLKEVAQELELHVDSGAAISDMACQVADILVMMRQEDEAPSDFQDYTLVAIIAVAAHLVKVQLGEDYGLRRLGERYGHDLAALDQVFWHILTRLSYYRELHVRSSQLAADGGLSAEEAAALLSATAGGGGTAGTAGAAAAGDRVGSRGAEATGPGGMRQGESAGGGSVVAAAAPGGNASQAQVVSEVDSFAMRLQAVLQSDVSPVVYAQVSQENIPLGPLATLMPLLQMAGVLNDQSMKTLLKSTRECQEHLVVLDRSHSIKVQQIQKEYQDFMEKVRSKAQGAIDAANRDYQHHKANLTQRMNLYVEYLQSQLPLQRLTEMAQQLQRTAQQASQQQQIAVTTTSTTAADKSTTTAGALGGHLDTATTLAALAAAMQGMAATGGSSAAAMASLMALGPLGTLDTSSAGGNAGAAAGAATAAAAIATATPSATNQSSVVAGSVDVAMADAGPAAPATGATVGSNSSVAQQLQNPTSGGVVQQQQQQSHLAPQLQHQLAPEAVMLAAAAAQPHHASAQAPGPHSAQTQQQLQAHAPSSQPQQQPQQQHQQQTPAQPLLDPRAAAALLAAASSPQSEHLLAALATNRISLDQLPEQFRNQLSALTGGRPIQAYLEQLAAGGSTSVVAVAAIAAAAAAAAASGSAYRASTPGSGGSGGSANASTPTANGQHTLPAVSGAAAAASPANSKAPCPGAAIAGAIPAGGLQAAAAGLPAGATLLQQQPAARRSLSGNSASRPPLPSGGFNSGTTLSISSSVAANTVPLKPAMPAHLQPAPQPTATLQDPQLPHGYSQVQQNMIGVTHENQHHTPANSAVATTAVVGGTSYTLHQQADTVSSYQQLLAQQHTAMQRAQGPPPPGMPNVPRAASAALAQLTAPPTVASFPATHPAQEDSNGAAAAGPEGALAAAAGMWQRPGSMPRMDSASPPASEGARVRAVSSSGDARGVSPTVRAPPAAAAAAITVAQTQQLLAAATQQYQGSIATACNTRGLPAATATSIPEAAAQQQLQVQPAFAATGGGGHASRASSPTGTQVHAASLTHPPQEQQHGVMLYGVQTAVAGGPGPSGPDTAPSLPLRIQHQQQQQQQPSNNTQPSAVKAALGIAGIGPEVAQGSPATGVVAATVSMMAANAISHLGSISQSDSAGQPMLQQQYTGSIEPTVAGNAAQVQPAAMDIRTHSTSDVASAAAMKEASPPPNAAALGAASAASLQQLTVSPDLPDPVAAAGTASAAAQGQVGLAVQHHADQQANPDPVYPAATSMESRPMVASEQVLLHQAAETPITSVIMDAAAAPVMHAAHDQASAANQHDPLEPVISAAADQVMSVDAAHQQNQLLIQQQHQQQVVSQPHRHSPSSQQAFSELQQQPAVETRALEVYSAEGAHAPGGGFKRSLHEGVSAATLGLEGVGTASQATLAGSASPKGQESTILHTSAPAMEPVNHQTAYQQQEQETALLAVQTDGRSPLLTQHSDAQALPNLATAITRLDPQQQHMQHQQYGLQFLQATQGHEAKGPVATAMSPAQQQQQQQAPALSQQQLQGPTAAAVKPTDAVVAAAQSQLQQLQYQQQYAAQLAAYAANMQAAAAMTGAPGMNSAQPRVPYGYDQATYAAVAAAAAAAAGQGYGTAGYSGQVAAHMAAMAAYSGQAVAAAAAAAGYPAAYTAGSDPSALVAAYQWQQQQQQQAQAQAQAHQAVAAVAAQGQAGMESLYAQHAALYLQQQPGQDAGVVDPSQAGAPGFVPHATS</sequence>
<dbReference type="GO" id="GO:0016887">
    <property type="term" value="F:ATP hydrolysis activity"/>
    <property type="evidence" value="ECO:0007669"/>
    <property type="project" value="TreeGrafter"/>
</dbReference>
<keyword evidence="4" id="KW-0863">Zinc-finger</keyword>
<feature type="compositionally biased region" description="Acidic residues" evidence="8">
    <location>
        <begin position="1758"/>
        <end position="1777"/>
    </location>
</feature>
<feature type="region of interest" description="Disordered" evidence="8">
    <location>
        <begin position="2571"/>
        <end position="2598"/>
    </location>
</feature>
<feature type="region of interest" description="Disordered" evidence="8">
    <location>
        <begin position="3262"/>
        <end position="3288"/>
    </location>
</feature>
<evidence type="ECO:0000256" key="8">
    <source>
        <dbReference type="SAM" id="MobiDB-lite"/>
    </source>
</evidence>
<feature type="region of interest" description="Disordered" evidence="8">
    <location>
        <begin position="1734"/>
        <end position="1891"/>
    </location>
</feature>
<evidence type="ECO:0000256" key="2">
    <source>
        <dbReference type="ARBA" id="ARBA00022723"/>
    </source>
</evidence>
<dbReference type="InterPro" id="IPR000953">
    <property type="entry name" value="Chromo/chromo_shadow_dom"/>
</dbReference>
<evidence type="ECO:0000256" key="7">
    <source>
        <dbReference type="ARBA" id="ARBA00023242"/>
    </source>
</evidence>
<dbReference type="InterPro" id="IPR027417">
    <property type="entry name" value="P-loop_NTPase"/>
</dbReference>
<dbReference type="InterPro" id="IPR016197">
    <property type="entry name" value="Chromo-like_dom_sf"/>
</dbReference>
<dbReference type="OrthoDB" id="514506at2759"/>
<feature type="region of interest" description="Disordered" evidence="8">
    <location>
        <begin position="2065"/>
        <end position="2098"/>
    </location>
</feature>
<dbReference type="CDD" id="cd05162">
    <property type="entry name" value="PWWP"/>
    <property type="match status" value="1"/>
</dbReference>
<dbReference type="SMART" id="SM00298">
    <property type="entry name" value="CHROMO"/>
    <property type="match status" value="2"/>
</dbReference>
<keyword evidence="2" id="KW-0479">Metal-binding</keyword>
<evidence type="ECO:0000256" key="4">
    <source>
        <dbReference type="ARBA" id="ARBA00022771"/>
    </source>
</evidence>
<feature type="compositionally biased region" description="Low complexity" evidence="8">
    <location>
        <begin position="3442"/>
        <end position="3461"/>
    </location>
</feature>
<dbReference type="Proteomes" id="UP000747110">
    <property type="component" value="Unassembled WGS sequence"/>
</dbReference>
<feature type="compositionally biased region" description="Basic and acidic residues" evidence="8">
    <location>
        <begin position="131"/>
        <end position="146"/>
    </location>
</feature>
<feature type="compositionally biased region" description="Gly residues" evidence="8">
    <location>
        <begin position="1814"/>
        <end position="1823"/>
    </location>
</feature>
<feature type="compositionally biased region" description="Polar residues" evidence="8">
    <location>
        <begin position="2950"/>
        <end position="2962"/>
    </location>
</feature>
<keyword evidence="3" id="KW-0547">Nucleotide-binding</keyword>
<feature type="compositionally biased region" description="Low complexity" evidence="8">
    <location>
        <begin position="2065"/>
        <end position="2079"/>
    </location>
</feature>
<feature type="compositionally biased region" description="Acidic residues" evidence="8">
    <location>
        <begin position="1661"/>
        <end position="1676"/>
    </location>
</feature>
<feature type="compositionally biased region" description="Gly residues" evidence="8">
    <location>
        <begin position="2083"/>
        <end position="2097"/>
    </location>
</feature>
<evidence type="ECO:0000256" key="6">
    <source>
        <dbReference type="ARBA" id="ARBA00022840"/>
    </source>
</evidence>
<dbReference type="GO" id="GO:0000785">
    <property type="term" value="C:chromatin"/>
    <property type="evidence" value="ECO:0007669"/>
    <property type="project" value="TreeGrafter"/>
</dbReference>
<feature type="compositionally biased region" description="Polar residues" evidence="8">
    <location>
        <begin position="2390"/>
        <end position="2404"/>
    </location>
</feature>
<dbReference type="PROSITE" id="PS50812">
    <property type="entry name" value="PWWP"/>
    <property type="match status" value="1"/>
</dbReference>
<feature type="compositionally biased region" description="Basic and acidic residues" evidence="8">
    <location>
        <begin position="1734"/>
        <end position="1743"/>
    </location>
</feature>
<feature type="domain" description="Helicase ATP-binding" evidence="12">
    <location>
        <begin position="901"/>
        <end position="1114"/>
    </location>
</feature>